<keyword evidence="9" id="KW-1185">Reference proteome</keyword>
<organism evidence="8 9">
    <name type="scientific">Habropoda laboriosa</name>
    <dbReference type="NCBI Taxonomy" id="597456"/>
    <lineage>
        <taxon>Eukaryota</taxon>
        <taxon>Metazoa</taxon>
        <taxon>Ecdysozoa</taxon>
        <taxon>Arthropoda</taxon>
        <taxon>Hexapoda</taxon>
        <taxon>Insecta</taxon>
        <taxon>Pterygota</taxon>
        <taxon>Neoptera</taxon>
        <taxon>Endopterygota</taxon>
        <taxon>Hymenoptera</taxon>
        <taxon>Apocrita</taxon>
        <taxon>Aculeata</taxon>
        <taxon>Apoidea</taxon>
        <taxon>Anthophila</taxon>
        <taxon>Apidae</taxon>
        <taxon>Habropoda</taxon>
    </lineage>
</organism>
<dbReference type="EC" id="2.7.7.8" evidence="2"/>
<dbReference type="InterPro" id="IPR004088">
    <property type="entry name" value="KH_dom_type_1"/>
</dbReference>
<dbReference type="CDD" id="cd11363">
    <property type="entry name" value="RNase_PH_PNPase_1"/>
    <property type="match status" value="1"/>
</dbReference>
<dbReference type="FunFam" id="2.40.50.140:FF:000113">
    <property type="entry name" value="polyribonucleotide nucleotidyltransferase 1, mitochondrial"/>
    <property type="match status" value="1"/>
</dbReference>
<dbReference type="FunFam" id="3.30.230.70:FF:000001">
    <property type="entry name" value="Polyribonucleotide nucleotidyltransferase"/>
    <property type="match status" value="1"/>
</dbReference>
<name>A0A0L7QTV5_9HYME</name>
<dbReference type="InterPro" id="IPR020568">
    <property type="entry name" value="Ribosomal_Su5_D2-typ_SF"/>
</dbReference>
<dbReference type="Pfam" id="PF03725">
    <property type="entry name" value="RNase_PH_C"/>
    <property type="match status" value="1"/>
</dbReference>
<dbReference type="GO" id="GO:0000965">
    <property type="term" value="P:mitochondrial RNA 3'-end processing"/>
    <property type="evidence" value="ECO:0007669"/>
    <property type="project" value="TreeGrafter"/>
</dbReference>
<dbReference type="InterPro" id="IPR012340">
    <property type="entry name" value="NA-bd_OB-fold"/>
</dbReference>
<dbReference type="SUPFAM" id="SSF54791">
    <property type="entry name" value="Eukaryotic type KH-domain (KH-domain type I)"/>
    <property type="match status" value="1"/>
</dbReference>
<dbReference type="Gene3D" id="2.40.50.140">
    <property type="entry name" value="Nucleic acid-binding proteins"/>
    <property type="match status" value="1"/>
</dbReference>
<dbReference type="EMBL" id="KQ414741">
    <property type="protein sequence ID" value="KOC61989.1"/>
    <property type="molecule type" value="Genomic_DNA"/>
</dbReference>
<dbReference type="Pfam" id="PF03726">
    <property type="entry name" value="PNPase"/>
    <property type="match status" value="1"/>
</dbReference>
<dbReference type="InterPro" id="IPR027408">
    <property type="entry name" value="PNPase/RNase_PH_dom_sf"/>
</dbReference>
<dbReference type="NCBIfam" id="NF008805">
    <property type="entry name" value="PRK11824.1"/>
    <property type="match status" value="1"/>
</dbReference>
<dbReference type="FunFam" id="3.30.230.70:FF:000006">
    <property type="entry name" value="polyribonucleotide nucleotidyltransferase 1, mitochondrial"/>
    <property type="match status" value="1"/>
</dbReference>
<keyword evidence="3 8" id="KW-0808">Transferase</keyword>
<dbReference type="SUPFAM" id="SSF55666">
    <property type="entry name" value="Ribonuclease PH domain 2-like"/>
    <property type="match status" value="2"/>
</dbReference>
<dbReference type="GO" id="GO:0005829">
    <property type="term" value="C:cytosol"/>
    <property type="evidence" value="ECO:0007669"/>
    <property type="project" value="TreeGrafter"/>
</dbReference>
<dbReference type="PROSITE" id="PS50126">
    <property type="entry name" value="S1"/>
    <property type="match status" value="1"/>
</dbReference>
<dbReference type="OrthoDB" id="437922at2759"/>
<dbReference type="InterPro" id="IPR001247">
    <property type="entry name" value="ExoRNase_PH_dom1"/>
</dbReference>
<feature type="domain" description="S1 motif" evidence="7">
    <location>
        <begin position="675"/>
        <end position="746"/>
    </location>
</feature>
<dbReference type="Gene3D" id="3.30.230.70">
    <property type="entry name" value="GHMP Kinase, N-terminal domain"/>
    <property type="match status" value="2"/>
</dbReference>
<dbReference type="InterPro" id="IPR036345">
    <property type="entry name" value="ExoRNase_PH_dom2_sf"/>
</dbReference>
<dbReference type="PANTHER" id="PTHR11252:SF0">
    <property type="entry name" value="POLYRIBONUCLEOTIDE NUCLEOTIDYLTRANSFERASE 1, MITOCHONDRIAL"/>
    <property type="match status" value="1"/>
</dbReference>
<reference evidence="8 9" key="1">
    <citation type="submission" date="2015-07" db="EMBL/GenBank/DDBJ databases">
        <title>The genome of Habropoda laboriosa.</title>
        <authorList>
            <person name="Pan H."/>
            <person name="Kapheim K."/>
        </authorList>
    </citation>
    <scope>NUCLEOTIDE SEQUENCE [LARGE SCALE GENOMIC DNA]</scope>
    <source>
        <strain evidence="8">0110345459</strain>
    </source>
</reference>
<dbReference type="GO" id="GO:0005739">
    <property type="term" value="C:mitochondrion"/>
    <property type="evidence" value="ECO:0007669"/>
    <property type="project" value="TreeGrafter"/>
</dbReference>
<dbReference type="SUPFAM" id="SSF54211">
    <property type="entry name" value="Ribosomal protein S5 domain 2-like"/>
    <property type="match status" value="2"/>
</dbReference>
<dbReference type="AlphaFoldDB" id="A0A0L7QTV5"/>
<dbReference type="PIRSF" id="PIRSF005499">
    <property type="entry name" value="PNPase"/>
    <property type="match status" value="1"/>
</dbReference>
<dbReference type="NCBIfam" id="TIGR03591">
    <property type="entry name" value="polynuc_phos"/>
    <property type="match status" value="1"/>
</dbReference>
<evidence type="ECO:0000256" key="1">
    <source>
        <dbReference type="ARBA" id="ARBA00007404"/>
    </source>
</evidence>
<sequence length="765" mass="84661">MVLFRRSRLLNKRNLIFLYPKSSDKNGNTFHVKFVSNNAAESVNVQLSNGVTLTLSTGKYARFTSGSVIASLGNTSVMTTVVRTGKSQNDSGVPLIVNYRQKAAAMGRIPTNFFRREIGYTDQEILTSRVIDRSIRPLFEPGYFYETQVICNLLAVDGVNDPDVLAINAASAALSISDIPWNGPVAAVRVGLIDKQHVINPTKRELQQSKLNLILSCTSKNLVVMIEGSANDILQPQLLKGIKVGAKECNKIIQSIMELKQRIGKPKLEIVQDNESKNDIEEFVRNFAERELRDILTCYTHDKASRDNAVADVKNRMIESMTNHDSQFVSNVTKVFYEVLKKIFRSIIIETGIRCDGRFLNELRNIECKVNLFSPLHGSSFFQRGQTQVLCTVTLDSIESSLKLDAVSILSSGVKEKNFFLHYEFPPYATNETGSLTKVDRREVGHGALAEKGLRAVVPKDYPFAIRLTSEVLESNGSSSMASVCAGSLALMDAGVPISAPVAGVAMGLISDPDNTDLDPDDYKILTDISGIEDHFGDMDFKIAGTKKGFTAFQVDVKVPGVPLTVIMKCIQEANSAKSRIIQIMNEVISSPTVDRNENKPVLDTIEVPLHQRGKFLGIGGANLKKILYETGVNIRSESDTVFSIFAPNQDAMNYAKEIMNETLQKDGEPVLVFGDIYTAKITEIRENGVMVTLYPTMMPTLLPNSQLDQRKIHHPSVLGFEVGNEIKVKYFGRDPANGHHRLSRKVLQDPVSSARNFNLTKGQQ</sequence>
<dbReference type="PROSITE" id="PS50084">
    <property type="entry name" value="KH_TYPE_1"/>
    <property type="match status" value="1"/>
</dbReference>
<dbReference type="STRING" id="597456.A0A0L7QTV5"/>
<evidence type="ECO:0000313" key="8">
    <source>
        <dbReference type="EMBL" id="KOC61989.1"/>
    </source>
</evidence>
<dbReference type="InterPro" id="IPR012162">
    <property type="entry name" value="PNPase"/>
</dbReference>
<comment type="similarity">
    <text evidence="1">Belongs to the polyribonucleotide nucleotidyltransferase family.</text>
</comment>
<dbReference type="GO" id="GO:0000958">
    <property type="term" value="P:mitochondrial mRNA catabolic process"/>
    <property type="evidence" value="ECO:0007669"/>
    <property type="project" value="TreeGrafter"/>
</dbReference>
<dbReference type="PANTHER" id="PTHR11252">
    <property type="entry name" value="POLYRIBONUCLEOTIDE NUCLEOTIDYLTRANSFERASE"/>
    <property type="match status" value="1"/>
</dbReference>
<dbReference type="CDD" id="cd09033">
    <property type="entry name" value="KH-I_PNPT1"/>
    <property type="match status" value="1"/>
</dbReference>
<dbReference type="GO" id="GO:0000175">
    <property type="term" value="F:3'-5'-RNA exonuclease activity"/>
    <property type="evidence" value="ECO:0007669"/>
    <property type="project" value="TreeGrafter"/>
</dbReference>
<dbReference type="CDD" id="cd11364">
    <property type="entry name" value="RNase_PH_PNPase_2"/>
    <property type="match status" value="1"/>
</dbReference>
<gene>
    <name evidence="8" type="ORF">WH47_05878</name>
</gene>
<dbReference type="FunFam" id="3.30.1370.10:FF:000001">
    <property type="entry name" value="Polyribonucleotide nucleotidyltransferase"/>
    <property type="match status" value="1"/>
</dbReference>
<dbReference type="InterPro" id="IPR015847">
    <property type="entry name" value="ExoRNase_PH_dom2"/>
</dbReference>
<dbReference type="Pfam" id="PF01138">
    <property type="entry name" value="RNase_PH"/>
    <property type="match status" value="2"/>
</dbReference>
<dbReference type="InterPro" id="IPR003029">
    <property type="entry name" value="S1_domain"/>
</dbReference>
<accession>A0A0L7QTV5</accession>
<dbReference type="SUPFAM" id="SSF50249">
    <property type="entry name" value="Nucleic acid-binding proteins"/>
    <property type="match status" value="1"/>
</dbReference>
<proteinExistence type="inferred from homology"/>
<evidence type="ECO:0000256" key="3">
    <source>
        <dbReference type="ARBA" id="ARBA00022679"/>
    </source>
</evidence>
<dbReference type="Pfam" id="PF00013">
    <property type="entry name" value="KH_1"/>
    <property type="match status" value="1"/>
</dbReference>
<dbReference type="Gene3D" id="3.30.1370.10">
    <property type="entry name" value="K Homology domain, type 1"/>
    <property type="match status" value="1"/>
</dbReference>
<evidence type="ECO:0000256" key="2">
    <source>
        <dbReference type="ARBA" id="ARBA00012416"/>
    </source>
</evidence>
<dbReference type="Proteomes" id="UP000053825">
    <property type="component" value="Unassembled WGS sequence"/>
</dbReference>
<dbReference type="GO" id="GO:0003723">
    <property type="term" value="F:RNA binding"/>
    <property type="evidence" value="ECO:0007669"/>
    <property type="project" value="UniProtKB-UniRule"/>
</dbReference>
<evidence type="ECO:0000256" key="6">
    <source>
        <dbReference type="PROSITE-ProRule" id="PRU00117"/>
    </source>
</evidence>
<evidence type="ECO:0000256" key="4">
    <source>
        <dbReference type="ARBA" id="ARBA00022695"/>
    </source>
</evidence>
<dbReference type="InterPro" id="IPR036612">
    <property type="entry name" value="KH_dom_type_1_sf"/>
</dbReference>
<protein>
    <recommendedName>
        <fullName evidence="2">polyribonucleotide nucleotidyltransferase</fullName>
        <ecNumber evidence="2">2.7.7.8</ecNumber>
    </recommendedName>
</protein>
<keyword evidence="4" id="KW-0548">Nucleotidyltransferase</keyword>
<evidence type="ECO:0000313" key="9">
    <source>
        <dbReference type="Proteomes" id="UP000053825"/>
    </source>
</evidence>
<dbReference type="InterPro" id="IPR015848">
    <property type="entry name" value="PNPase_PH_RNA-bd_bac/org-type"/>
</dbReference>
<keyword evidence="5 6" id="KW-0694">RNA-binding</keyword>
<evidence type="ECO:0000256" key="5">
    <source>
        <dbReference type="ARBA" id="ARBA00022884"/>
    </source>
</evidence>
<dbReference type="GO" id="GO:0004654">
    <property type="term" value="F:polyribonucleotide nucleotidyltransferase activity"/>
    <property type="evidence" value="ECO:0007669"/>
    <property type="project" value="UniProtKB-EC"/>
</dbReference>
<evidence type="ECO:0000259" key="7">
    <source>
        <dbReference type="PROSITE" id="PS50126"/>
    </source>
</evidence>